<feature type="chain" id="PRO_5016677636" evidence="1">
    <location>
        <begin position="19"/>
        <end position="160"/>
    </location>
</feature>
<organism evidence="2 3">
    <name type="scientific">Legionella quinlivanii</name>
    <dbReference type="NCBI Taxonomy" id="45073"/>
    <lineage>
        <taxon>Bacteria</taxon>
        <taxon>Pseudomonadati</taxon>
        <taxon>Pseudomonadota</taxon>
        <taxon>Gammaproteobacteria</taxon>
        <taxon>Legionellales</taxon>
        <taxon>Legionellaceae</taxon>
        <taxon>Legionella</taxon>
    </lineage>
</organism>
<reference evidence="2 3" key="1">
    <citation type="submission" date="2017-02" db="EMBL/GenBank/DDBJ databases">
        <title>Legionella quilivanii strain from human: case report and whole genome sequencing analysis.</title>
        <authorList>
            <person name="Lalancette C."/>
            <person name="Leduc J.-M."/>
            <person name="Levesque S."/>
            <person name="Fournier E."/>
            <person name="Saoud J."/>
            <person name="Faucher S.P."/>
            <person name="Bernard K."/>
            <person name="Martineau C."/>
            <person name="Longtin J."/>
        </authorList>
    </citation>
    <scope>NUCLEOTIDE SEQUENCE [LARGE SCALE GENOMIC DNA]</scope>
    <source>
        <strain evidence="2 3">ID143958</strain>
    </source>
</reference>
<evidence type="ECO:0000256" key="1">
    <source>
        <dbReference type="SAM" id="SignalP"/>
    </source>
</evidence>
<sequence length="160" mass="17932">MKKLLGTVCLVVSSYAMASTQTNYMFFQSDSQAQLVKNADSSYTLTLQNPPNYLSYFSDRPVRSTGLVSLSEFLKLWTENSIKDNFKEVPPNVAFAMMPASGKQQNFVAVVSSPHYKNNEVSYKLAIIEKQNIQTGKMTHVDAFFDNIPWNPGGFGHSKE</sequence>
<evidence type="ECO:0000313" key="2">
    <source>
        <dbReference type="EMBL" id="RAP34745.1"/>
    </source>
</evidence>
<dbReference type="Proteomes" id="UP000249458">
    <property type="component" value="Unassembled WGS sequence"/>
</dbReference>
<keyword evidence="1" id="KW-0732">Signal</keyword>
<dbReference type="EMBL" id="MVJN01000014">
    <property type="protein sequence ID" value="RAP34745.1"/>
    <property type="molecule type" value="Genomic_DNA"/>
</dbReference>
<dbReference type="RefSeq" id="WP_112220679.1">
    <property type="nucleotide sequence ID" value="NZ_MVJN01000014.1"/>
</dbReference>
<gene>
    <name evidence="2" type="ORF">B1207_14935</name>
</gene>
<evidence type="ECO:0000313" key="3">
    <source>
        <dbReference type="Proteomes" id="UP000249458"/>
    </source>
</evidence>
<accession>A0A364LFK9</accession>
<feature type="signal peptide" evidence="1">
    <location>
        <begin position="1"/>
        <end position="18"/>
    </location>
</feature>
<protein>
    <submittedName>
        <fullName evidence="2">Uncharacterized protein</fullName>
    </submittedName>
</protein>
<proteinExistence type="predicted"/>
<dbReference type="AlphaFoldDB" id="A0A364LFK9"/>
<comment type="caution">
    <text evidence="2">The sequence shown here is derived from an EMBL/GenBank/DDBJ whole genome shotgun (WGS) entry which is preliminary data.</text>
</comment>
<name>A0A364LFK9_9GAMM</name>